<sequence>MSSAKQDTQMTIDSTDTAAAKNLLKISSVRERTAPIFNLALDNNLDYFDVDLTKVDDVVDFVSSVIDRDFAGKYDTIPPHGRWGHLNAGNVPRVEGLIEEWRNKDVDEIEIGKKLIDLFVLSVLIDAGAGNEWKYTEKGTDNVFNRSEGLAIVSIDMFKAGDLSDDSEDPHKVNASKLINFSKADLIESFQISESNPLAGTDGRLALIQNLGKALSTNETFFGKDGRPGEMIEYLHSKSSNDSIDLNLLWDTLMEGFTSIWPKGRTSINGVSLGDAWPLSTTSKVGAKNFIDTIVPFHKLTQWLCYSLLVPLKGYGYKFTVTNEALQTGLPEYRNGGLIYDFGVITLKPEFLKKGLELSKDISSTTPDIPSFKPDDGVIVEWRALTIGFLDYLLPLINKKIGYDLSLPQLIEAGSWKSGREIAAKLRPSTKGPPIDLYSDGTVF</sequence>
<accession>A0A061AYQ7</accession>
<dbReference type="PhylomeDB" id="A0A061AYQ7"/>
<dbReference type="EMBL" id="LK052894">
    <property type="protein sequence ID" value="CDR42372.1"/>
    <property type="molecule type" value="Genomic_DNA"/>
</dbReference>
<dbReference type="PANTHER" id="PTHR31687">
    <property type="match status" value="1"/>
</dbReference>
<protein>
    <submittedName>
        <fullName evidence="1">CYFA0S09e02190g1_1</fullName>
    </submittedName>
</protein>
<organism evidence="1">
    <name type="scientific">Cyberlindnera fabianii</name>
    <name type="common">Yeast</name>
    <name type="synonym">Hansenula fabianii</name>
    <dbReference type="NCBI Taxonomy" id="36022"/>
    <lineage>
        <taxon>Eukaryota</taxon>
        <taxon>Fungi</taxon>
        <taxon>Dikarya</taxon>
        <taxon>Ascomycota</taxon>
        <taxon>Saccharomycotina</taxon>
        <taxon>Saccharomycetes</taxon>
        <taxon>Phaffomycetales</taxon>
        <taxon>Phaffomycetaceae</taxon>
        <taxon>Cyberlindnera</taxon>
    </lineage>
</organism>
<dbReference type="PANTHER" id="PTHR31687:SF3">
    <property type="entry name" value="PROTEIN URG3"/>
    <property type="match status" value="1"/>
</dbReference>
<reference evidence="1" key="1">
    <citation type="journal article" date="2014" name="Genome Announc.">
        <title>Genome sequence of the yeast Cyberlindnera fabianii (Hansenula fabianii).</title>
        <authorList>
            <person name="Freel K.C."/>
            <person name="Sarilar V."/>
            <person name="Neuveglise C."/>
            <person name="Devillers H."/>
            <person name="Friedrich A."/>
            <person name="Schacherer J."/>
        </authorList>
    </citation>
    <scope>NUCLEOTIDE SEQUENCE</scope>
    <source>
        <strain evidence="1">YJS4271</strain>
    </source>
</reference>
<dbReference type="InterPro" id="IPR012469">
    <property type="entry name" value="DUF1688"/>
</dbReference>
<evidence type="ECO:0000313" key="1">
    <source>
        <dbReference type="EMBL" id="CDR42372.1"/>
    </source>
</evidence>
<dbReference type="Pfam" id="PF07958">
    <property type="entry name" value="DUF1688"/>
    <property type="match status" value="1"/>
</dbReference>
<name>A0A061AYQ7_CYBFA</name>
<dbReference type="VEuPathDB" id="FungiDB:BON22_2650"/>
<dbReference type="OrthoDB" id="2153176at2759"/>
<proteinExistence type="predicted"/>
<dbReference type="AlphaFoldDB" id="A0A061AYQ7"/>
<gene>
    <name evidence="1" type="ORF">CYFA0S_09e02190g</name>
</gene>